<proteinExistence type="inferred from homology"/>
<comment type="cofactor">
    <cofactor evidence="1">
        <name>pyridoxal 5'-phosphate</name>
        <dbReference type="ChEBI" id="CHEBI:597326"/>
    </cofactor>
</comment>
<dbReference type="Gene3D" id="3.30.470.10">
    <property type="match status" value="1"/>
</dbReference>
<dbReference type="InterPro" id="IPR043132">
    <property type="entry name" value="BCAT-like_C"/>
</dbReference>
<dbReference type="SUPFAM" id="SSF56752">
    <property type="entry name" value="D-aminoacid aminotransferase-like PLP-dependent enzymes"/>
    <property type="match status" value="1"/>
</dbReference>
<dbReference type="RefSeq" id="WP_025606337.1">
    <property type="nucleotide sequence ID" value="NZ_CP021235.1"/>
</dbReference>
<evidence type="ECO:0000256" key="10">
    <source>
        <dbReference type="ARBA" id="ARBA00049229"/>
    </source>
</evidence>
<dbReference type="Gene3D" id="3.20.10.10">
    <property type="entry name" value="D-amino Acid Aminotransferase, subunit A, domain 2"/>
    <property type="match status" value="1"/>
</dbReference>
<comment type="pathway">
    <text evidence="4">Amino-acid biosynthesis; L-leucine biosynthesis; L-leucine from 3-methyl-2-oxobutanoate: step 4/4.</text>
</comment>
<comment type="similarity">
    <text evidence="5">Belongs to the class-IV pyridoxal-phosphate-dependent aminotransferase family.</text>
</comment>
<evidence type="ECO:0000256" key="9">
    <source>
        <dbReference type="ARBA" id="ARBA00048798"/>
    </source>
</evidence>
<dbReference type="KEGG" id="pact:CA264_08520"/>
<keyword evidence="11" id="KW-0032">Aminotransferase</keyword>
<dbReference type="InterPro" id="IPR036038">
    <property type="entry name" value="Aminotransferase-like"/>
</dbReference>
<keyword evidence="7" id="KW-0663">Pyridoxal phosphate</keyword>
<protein>
    <recommendedName>
        <fullName evidence="6">branched-chain-amino-acid transaminase</fullName>
        <ecNumber evidence="6">2.6.1.42</ecNumber>
    </recommendedName>
</protein>
<evidence type="ECO:0000313" key="12">
    <source>
        <dbReference type="Proteomes" id="UP000266292"/>
    </source>
</evidence>
<dbReference type="InterPro" id="IPR043131">
    <property type="entry name" value="BCAT-like_N"/>
</dbReference>
<dbReference type="FunFam" id="3.20.10.10:FF:000002">
    <property type="entry name" value="D-alanine aminotransferase"/>
    <property type="match status" value="1"/>
</dbReference>
<dbReference type="GO" id="GO:0008652">
    <property type="term" value="P:amino acid biosynthetic process"/>
    <property type="evidence" value="ECO:0007669"/>
    <property type="project" value="UniProtKB-ARBA"/>
</dbReference>
<accession>A0A1X9YRI0</accession>
<comment type="pathway">
    <text evidence="2">Amino-acid biosynthesis; L-isoleucine biosynthesis; L-isoleucine from 2-oxobutanoate: step 4/4.</text>
</comment>
<gene>
    <name evidence="11" type="ORF">CA264_08520</name>
</gene>
<evidence type="ECO:0000256" key="2">
    <source>
        <dbReference type="ARBA" id="ARBA00004824"/>
    </source>
</evidence>
<evidence type="ECO:0000256" key="5">
    <source>
        <dbReference type="ARBA" id="ARBA00009320"/>
    </source>
</evidence>
<dbReference type="PANTHER" id="PTHR42743:SF11">
    <property type="entry name" value="AMINODEOXYCHORISMATE LYASE"/>
    <property type="match status" value="1"/>
</dbReference>
<dbReference type="STRING" id="709015.GCA_000472485_01715"/>
<dbReference type="InterPro" id="IPR050571">
    <property type="entry name" value="Class-IV_PLP-Dep_Aminotrnsfr"/>
</dbReference>
<reference evidence="12" key="1">
    <citation type="submission" date="2017-05" db="EMBL/GenBank/DDBJ databases">
        <authorList>
            <person name="Ray J."/>
            <person name="Price M."/>
            <person name="Deutschbauer A."/>
        </authorList>
    </citation>
    <scope>NUCLEOTIDE SEQUENCE [LARGE SCALE GENOMIC DNA]</scope>
    <source>
        <strain evidence="12">DSM 19842</strain>
    </source>
</reference>
<dbReference type="GO" id="GO:0046394">
    <property type="term" value="P:carboxylic acid biosynthetic process"/>
    <property type="evidence" value="ECO:0007669"/>
    <property type="project" value="UniProtKB-ARBA"/>
</dbReference>
<organism evidence="11 12">
    <name type="scientific">Pontibacter actiniarum</name>
    <dbReference type="NCBI Taxonomy" id="323450"/>
    <lineage>
        <taxon>Bacteria</taxon>
        <taxon>Pseudomonadati</taxon>
        <taxon>Bacteroidota</taxon>
        <taxon>Cytophagia</taxon>
        <taxon>Cytophagales</taxon>
        <taxon>Hymenobacteraceae</taxon>
        <taxon>Pontibacter</taxon>
    </lineage>
</organism>
<dbReference type="PANTHER" id="PTHR42743">
    <property type="entry name" value="AMINO-ACID AMINOTRANSFERASE"/>
    <property type="match status" value="1"/>
</dbReference>
<evidence type="ECO:0000256" key="7">
    <source>
        <dbReference type="ARBA" id="ARBA00022898"/>
    </source>
</evidence>
<dbReference type="InterPro" id="IPR001544">
    <property type="entry name" value="Aminotrans_IV"/>
</dbReference>
<evidence type="ECO:0000256" key="6">
    <source>
        <dbReference type="ARBA" id="ARBA00013053"/>
    </source>
</evidence>
<comment type="pathway">
    <text evidence="3">Amino-acid biosynthesis; L-valine biosynthesis; L-valine from pyruvate: step 4/4.</text>
</comment>
<name>A0A1X9YRI0_9BACT</name>
<comment type="catalytic activity">
    <reaction evidence="10">
        <text>L-leucine + 2-oxoglutarate = 4-methyl-2-oxopentanoate + L-glutamate</text>
        <dbReference type="Rhea" id="RHEA:18321"/>
        <dbReference type="ChEBI" id="CHEBI:16810"/>
        <dbReference type="ChEBI" id="CHEBI:17865"/>
        <dbReference type="ChEBI" id="CHEBI:29985"/>
        <dbReference type="ChEBI" id="CHEBI:57427"/>
        <dbReference type="EC" id="2.6.1.42"/>
    </reaction>
</comment>
<evidence type="ECO:0000256" key="3">
    <source>
        <dbReference type="ARBA" id="ARBA00004931"/>
    </source>
</evidence>
<dbReference type="OrthoDB" id="9805628at2"/>
<sequence length="286" mass="31854">MPSQTNNFAYVRGEILPLDNAFLHVSDLAIQRGYGVFDYVKVSQGHPLFLEDYLERFHASARMLHMAVPLSDKALRDVVYELIERNDMGVSGVKMILTGGYSGNGYDPAEPSLVMLQQPLSLPGQEMLARGIKIITHAYVREIPQAKTINYTMGIRLIEEIRSKGASDVLYQQNGVVTEFPRCNFFIVAQDGTVVTPDSNVLLGVTRKNVLALAAKKYKVVERAVTLEDVYQAKEAFLTSTTKRILPVVQVDEKTIADGKPGPVAHALLADLIQLEEEYCRQQVVR</sequence>
<dbReference type="AlphaFoldDB" id="A0A1X9YRI0"/>
<dbReference type="EC" id="2.6.1.42" evidence="6"/>
<evidence type="ECO:0000256" key="4">
    <source>
        <dbReference type="ARBA" id="ARBA00005072"/>
    </source>
</evidence>
<dbReference type="EMBL" id="CP021235">
    <property type="protein sequence ID" value="ARS35479.1"/>
    <property type="molecule type" value="Genomic_DNA"/>
</dbReference>
<comment type="catalytic activity">
    <reaction evidence="9">
        <text>L-isoleucine + 2-oxoglutarate = (S)-3-methyl-2-oxopentanoate + L-glutamate</text>
        <dbReference type="Rhea" id="RHEA:24801"/>
        <dbReference type="ChEBI" id="CHEBI:16810"/>
        <dbReference type="ChEBI" id="CHEBI:29985"/>
        <dbReference type="ChEBI" id="CHEBI:35146"/>
        <dbReference type="ChEBI" id="CHEBI:58045"/>
        <dbReference type="EC" id="2.6.1.42"/>
    </reaction>
</comment>
<dbReference type="GO" id="GO:0004084">
    <property type="term" value="F:branched-chain-amino-acid transaminase activity"/>
    <property type="evidence" value="ECO:0007669"/>
    <property type="project" value="UniProtKB-EC"/>
</dbReference>
<evidence type="ECO:0000256" key="1">
    <source>
        <dbReference type="ARBA" id="ARBA00001933"/>
    </source>
</evidence>
<dbReference type="Pfam" id="PF01063">
    <property type="entry name" value="Aminotran_4"/>
    <property type="match status" value="1"/>
</dbReference>
<evidence type="ECO:0000256" key="8">
    <source>
        <dbReference type="ARBA" id="ARBA00048212"/>
    </source>
</evidence>
<dbReference type="Proteomes" id="UP000266292">
    <property type="component" value="Chromosome"/>
</dbReference>
<keyword evidence="12" id="KW-1185">Reference proteome</keyword>
<comment type="catalytic activity">
    <reaction evidence="8">
        <text>L-valine + 2-oxoglutarate = 3-methyl-2-oxobutanoate + L-glutamate</text>
        <dbReference type="Rhea" id="RHEA:24813"/>
        <dbReference type="ChEBI" id="CHEBI:11851"/>
        <dbReference type="ChEBI" id="CHEBI:16810"/>
        <dbReference type="ChEBI" id="CHEBI:29985"/>
        <dbReference type="ChEBI" id="CHEBI:57762"/>
        <dbReference type="EC" id="2.6.1.42"/>
    </reaction>
</comment>
<evidence type="ECO:0000313" key="11">
    <source>
        <dbReference type="EMBL" id="ARS35479.1"/>
    </source>
</evidence>
<keyword evidence="11" id="KW-0808">Transferase</keyword>